<reference evidence="4" key="2">
    <citation type="journal article" date="2021" name="PeerJ">
        <title>Extensive microbial diversity within the chicken gut microbiome revealed by metagenomics and culture.</title>
        <authorList>
            <person name="Gilroy R."/>
            <person name="Ravi A."/>
            <person name="Getino M."/>
            <person name="Pursley I."/>
            <person name="Horton D.L."/>
            <person name="Alikhan N.F."/>
            <person name="Baker D."/>
            <person name="Gharbi K."/>
            <person name="Hall N."/>
            <person name="Watson M."/>
            <person name="Adriaenssens E.M."/>
            <person name="Foster-Nyarko E."/>
            <person name="Jarju S."/>
            <person name="Secka A."/>
            <person name="Antonio M."/>
            <person name="Oren A."/>
            <person name="Chaudhuri R.R."/>
            <person name="La Ragione R."/>
            <person name="Hildebrand F."/>
            <person name="Pallen M.J."/>
        </authorList>
    </citation>
    <scope>NUCLEOTIDE SEQUENCE</scope>
    <source>
        <strain evidence="4">ChiSjej3B21-11622</strain>
    </source>
</reference>
<feature type="region of interest" description="Disordered" evidence="1">
    <location>
        <begin position="28"/>
        <end position="82"/>
    </location>
</feature>
<feature type="domain" description="PepSY" evidence="3">
    <location>
        <begin position="156"/>
        <end position="215"/>
    </location>
</feature>
<evidence type="ECO:0000256" key="2">
    <source>
        <dbReference type="SAM" id="SignalP"/>
    </source>
</evidence>
<keyword evidence="2" id="KW-0732">Signal</keyword>
<name>A0A9D0ZXI2_9FIRM</name>
<dbReference type="Gene3D" id="3.10.450.40">
    <property type="match status" value="2"/>
</dbReference>
<dbReference type="InterPro" id="IPR025711">
    <property type="entry name" value="PepSY"/>
</dbReference>
<dbReference type="Proteomes" id="UP000886886">
    <property type="component" value="Unassembled WGS sequence"/>
</dbReference>
<sequence>MKNNKLLLSITAAALAASLLGAGASATAIPKTQKIQETEAKESSSAVSAEKTEASTEALPGKGDSIAIDQPEDLSPISSAEEAESLALEYAELTSEDVTQLRSEMDQDDGRTEYEVEFNYGNLECSYELNGETGEVLKFSYEVIDKSLLSDLPDGPITLEEASELALSQVDNAAESDIRLEEDQDDGRTVYEGKIIFDNVQYEFEIDAASGEITDWSAESVFS</sequence>
<organism evidence="4 5">
    <name type="scientific">Candidatus Limivivens merdigallinarum</name>
    <dbReference type="NCBI Taxonomy" id="2840859"/>
    <lineage>
        <taxon>Bacteria</taxon>
        <taxon>Bacillati</taxon>
        <taxon>Bacillota</taxon>
        <taxon>Clostridia</taxon>
        <taxon>Lachnospirales</taxon>
        <taxon>Lachnospiraceae</taxon>
        <taxon>Lachnospiraceae incertae sedis</taxon>
        <taxon>Candidatus Limivivens</taxon>
    </lineage>
</organism>
<dbReference type="AlphaFoldDB" id="A0A9D0ZXI2"/>
<evidence type="ECO:0000259" key="3">
    <source>
        <dbReference type="Pfam" id="PF03413"/>
    </source>
</evidence>
<evidence type="ECO:0000313" key="5">
    <source>
        <dbReference type="Proteomes" id="UP000886886"/>
    </source>
</evidence>
<protein>
    <submittedName>
        <fullName evidence="4">PepSY domain-containing protein</fullName>
    </submittedName>
</protein>
<gene>
    <name evidence="4" type="ORF">IAB26_12620</name>
</gene>
<accession>A0A9D0ZXI2</accession>
<dbReference type="EMBL" id="DVFT01000187">
    <property type="protein sequence ID" value="HIQ97392.1"/>
    <property type="molecule type" value="Genomic_DNA"/>
</dbReference>
<dbReference type="Pfam" id="PF03413">
    <property type="entry name" value="PepSY"/>
    <property type="match status" value="2"/>
</dbReference>
<evidence type="ECO:0000313" key="4">
    <source>
        <dbReference type="EMBL" id="HIQ97392.1"/>
    </source>
</evidence>
<evidence type="ECO:0000256" key="1">
    <source>
        <dbReference type="SAM" id="MobiDB-lite"/>
    </source>
</evidence>
<reference evidence="4" key="1">
    <citation type="submission" date="2020-10" db="EMBL/GenBank/DDBJ databases">
        <authorList>
            <person name="Gilroy R."/>
        </authorList>
    </citation>
    <scope>NUCLEOTIDE SEQUENCE</scope>
    <source>
        <strain evidence="4">ChiSjej3B21-11622</strain>
    </source>
</reference>
<feature type="domain" description="PepSY" evidence="3">
    <location>
        <begin position="79"/>
        <end position="138"/>
    </location>
</feature>
<comment type="caution">
    <text evidence="4">The sequence shown here is derived from an EMBL/GenBank/DDBJ whole genome shotgun (WGS) entry which is preliminary data.</text>
</comment>
<feature type="chain" id="PRO_5038952271" evidence="2">
    <location>
        <begin position="29"/>
        <end position="223"/>
    </location>
</feature>
<feature type="signal peptide" evidence="2">
    <location>
        <begin position="1"/>
        <end position="28"/>
    </location>
</feature>
<proteinExistence type="predicted"/>